<dbReference type="AlphaFoldDB" id="A0A9D1DSQ8"/>
<feature type="transmembrane region" description="Helical" evidence="1">
    <location>
        <begin position="91"/>
        <end position="108"/>
    </location>
</feature>
<gene>
    <name evidence="2" type="ORF">IAA54_11355</name>
</gene>
<protein>
    <submittedName>
        <fullName evidence="2">AzlD domain-containing protein</fullName>
    </submittedName>
</protein>
<keyword evidence="1" id="KW-0472">Membrane</keyword>
<keyword evidence="1" id="KW-0812">Transmembrane</keyword>
<feature type="transmembrane region" description="Helical" evidence="1">
    <location>
        <begin position="66"/>
        <end position="85"/>
    </location>
</feature>
<reference evidence="2" key="2">
    <citation type="journal article" date="2021" name="PeerJ">
        <title>Extensive microbial diversity within the chicken gut microbiome revealed by metagenomics and culture.</title>
        <authorList>
            <person name="Gilroy R."/>
            <person name="Ravi A."/>
            <person name="Getino M."/>
            <person name="Pursley I."/>
            <person name="Horton D.L."/>
            <person name="Alikhan N.F."/>
            <person name="Baker D."/>
            <person name="Gharbi K."/>
            <person name="Hall N."/>
            <person name="Watson M."/>
            <person name="Adriaenssens E.M."/>
            <person name="Foster-Nyarko E."/>
            <person name="Jarju S."/>
            <person name="Secka A."/>
            <person name="Antonio M."/>
            <person name="Oren A."/>
            <person name="Chaudhuri R.R."/>
            <person name="La Ragione R."/>
            <person name="Hildebrand F."/>
            <person name="Pallen M.J."/>
        </authorList>
    </citation>
    <scope>NUCLEOTIDE SEQUENCE</scope>
    <source>
        <strain evidence="2">ChiSjej1B19-7085</strain>
    </source>
</reference>
<name>A0A9D1DSQ8_9FIRM</name>
<organism evidence="2 3">
    <name type="scientific">Candidatus Gallacutalibacter pullicola</name>
    <dbReference type="NCBI Taxonomy" id="2840830"/>
    <lineage>
        <taxon>Bacteria</taxon>
        <taxon>Bacillati</taxon>
        <taxon>Bacillota</taxon>
        <taxon>Clostridia</taxon>
        <taxon>Eubacteriales</taxon>
        <taxon>Candidatus Gallacutalibacter</taxon>
    </lineage>
</organism>
<dbReference type="Proteomes" id="UP000886785">
    <property type="component" value="Unassembled WGS sequence"/>
</dbReference>
<comment type="caution">
    <text evidence="2">The sequence shown here is derived from an EMBL/GenBank/DDBJ whole genome shotgun (WGS) entry which is preliminary data.</text>
</comment>
<dbReference type="InterPro" id="IPR008407">
    <property type="entry name" value="Brnchd-chn_aa_trnsp_AzlD"/>
</dbReference>
<evidence type="ECO:0000313" key="3">
    <source>
        <dbReference type="Proteomes" id="UP000886785"/>
    </source>
</evidence>
<evidence type="ECO:0000256" key="1">
    <source>
        <dbReference type="SAM" id="Phobius"/>
    </source>
</evidence>
<dbReference type="Pfam" id="PF05437">
    <property type="entry name" value="AzlD"/>
    <property type="match status" value="1"/>
</dbReference>
<evidence type="ECO:0000313" key="2">
    <source>
        <dbReference type="EMBL" id="HIR58247.1"/>
    </source>
</evidence>
<accession>A0A9D1DSQ8</accession>
<reference evidence="2" key="1">
    <citation type="submission" date="2020-10" db="EMBL/GenBank/DDBJ databases">
        <authorList>
            <person name="Gilroy R."/>
        </authorList>
    </citation>
    <scope>NUCLEOTIDE SEQUENCE</scope>
    <source>
        <strain evidence="2">ChiSjej1B19-7085</strain>
    </source>
</reference>
<proteinExistence type="predicted"/>
<dbReference type="EMBL" id="DVHF01000146">
    <property type="protein sequence ID" value="HIR58247.1"/>
    <property type="molecule type" value="Genomic_DNA"/>
</dbReference>
<dbReference type="PIRSF" id="PIRSF003203">
    <property type="entry name" value="AzlD"/>
    <property type="match status" value="1"/>
</dbReference>
<sequence length="109" mass="11872">MISTQRALLIILIMAAATLATRALPFLIFPEGKQIPERIVLLGKVLPPAIIGILVIYCLRNISLTGFPFGIPELVSVAVVVLLHVWKRSNLISICGGTALYMFLVQAVF</sequence>
<feature type="transmembrane region" description="Helical" evidence="1">
    <location>
        <begin position="39"/>
        <end position="59"/>
    </location>
</feature>
<keyword evidence="1" id="KW-1133">Transmembrane helix</keyword>